<sequence>GAEPSTASTSLDGDGDNDGGDGNGDGEEDTSGKGKKPVCEPPKMPGEKKGGQSTRGRPRIGKSGGSGLGTKACLDGEHRIPVLVAPAWVQNSGEKELLRLWEPDNVRMGLEVKL</sequence>
<feature type="non-terminal residue" evidence="2">
    <location>
        <position position="1"/>
    </location>
</feature>
<evidence type="ECO:0000256" key="1">
    <source>
        <dbReference type="SAM" id="MobiDB-lite"/>
    </source>
</evidence>
<organism evidence="2 3">
    <name type="scientific">Rhizophlyctis rosea</name>
    <dbReference type="NCBI Taxonomy" id="64517"/>
    <lineage>
        <taxon>Eukaryota</taxon>
        <taxon>Fungi</taxon>
        <taxon>Fungi incertae sedis</taxon>
        <taxon>Chytridiomycota</taxon>
        <taxon>Chytridiomycota incertae sedis</taxon>
        <taxon>Chytridiomycetes</taxon>
        <taxon>Rhizophlyctidales</taxon>
        <taxon>Rhizophlyctidaceae</taxon>
        <taxon>Rhizophlyctis</taxon>
    </lineage>
</organism>
<keyword evidence="3" id="KW-1185">Reference proteome</keyword>
<dbReference type="AlphaFoldDB" id="A0AAD5SDL7"/>
<accession>A0AAD5SDL7</accession>
<dbReference type="EMBL" id="JADGJD010000245">
    <property type="protein sequence ID" value="KAJ3053023.1"/>
    <property type="molecule type" value="Genomic_DNA"/>
</dbReference>
<feature type="compositionally biased region" description="Polar residues" evidence="1">
    <location>
        <begin position="1"/>
        <end position="11"/>
    </location>
</feature>
<protein>
    <submittedName>
        <fullName evidence="2">Uncharacterized protein</fullName>
    </submittedName>
</protein>
<dbReference type="Proteomes" id="UP001212841">
    <property type="component" value="Unassembled WGS sequence"/>
</dbReference>
<evidence type="ECO:0000313" key="2">
    <source>
        <dbReference type="EMBL" id="KAJ3053023.1"/>
    </source>
</evidence>
<proteinExistence type="predicted"/>
<comment type="caution">
    <text evidence="2">The sequence shown here is derived from an EMBL/GenBank/DDBJ whole genome shotgun (WGS) entry which is preliminary data.</text>
</comment>
<reference evidence="2" key="1">
    <citation type="submission" date="2020-05" db="EMBL/GenBank/DDBJ databases">
        <title>Phylogenomic resolution of chytrid fungi.</title>
        <authorList>
            <person name="Stajich J.E."/>
            <person name="Amses K."/>
            <person name="Simmons R."/>
            <person name="Seto K."/>
            <person name="Myers J."/>
            <person name="Bonds A."/>
            <person name="Quandt C.A."/>
            <person name="Barry K."/>
            <person name="Liu P."/>
            <person name="Grigoriev I."/>
            <person name="Longcore J.E."/>
            <person name="James T.Y."/>
        </authorList>
    </citation>
    <scope>NUCLEOTIDE SEQUENCE</scope>
    <source>
        <strain evidence="2">JEL0318</strain>
    </source>
</reference>
<feature type="compositionally biased region" description="Acidic residues" evidence="1">
    <location>
        <begin position="13"/>
        <end position="29"/>
    </location>
</feature>
<name>A0AAD5SDL7_9FUNG</name>
<evidence type="ECO:0000313" key="3">
    <source>
        <dbReference type="Proteomes" id="UP001212841"/>
    </source>
</evidence>
<feature type="region of interest" description="Disordered" evidence="1">
    <location>
        <begin position="1"/>
        <end position="73"/>
    </location>
</feature>
<gene>
    <name evidence="2" type="ORF">HK097_005219</name>
</gene>